<dbReference type="EMBL" id="FOGO01000003">
    <property type="protein sequence ID" value="SER66407.1"/>
    <property type="molecule type" value="Genomic_DNA"/>
</dbReference>
<dbReference type="AlphaFoldDB" id="A0A1H9R1B5"/>
<name>A0A1H9R1B5_9ACTN</name>
<keyword evidence="1" id="KW-0732">Signal</keyword>
<feature type="signal peptide" evidence="1">
    <location>
        <begin position="1"/>
        <end position="26"/>
    </location>
</feature>
<protein>
    <recommendedName>
        <fullName evidence="4">DUF2993 domain-containing protein</fullName>
    </recommendedName>
</protein>
<dbReference type="RefSeq" id="WP_074999510.1">
    <property type="nucleotide sequence ID" value="NZ_FOGO01000003.1"/>
</dbReference>
<dbReference type="InterPro" id="IPR006311">
    <property type="entry name" value="TAT_signal"/>
</dbReference>
<accession>A0A1H9R1B5</accession>
<keyword evidence="3" id="KW-1185">Reference proteome</keyword>
<dbReference type="Proteomes" id="UP000182841">
    <property type="component" value="Unassembled WGS sequence"/>
</dbReference>
<organism evidence="2 3">
    <name type="scientific">Streptomyces qinglanensis</name>
    <dbReference type="NCBI Taxonomy" id="943816"/>
    <lineage>
        <taxon>Bacteria</taxon>
        <taxon>Bacillati</taxon>
        <taxon>Actinomycetota</taxon>
        <taxon>Actinomycetes</taxon>
        <taxon>Kitasatosporales</taxon>
        <taxon>Streptomycetaceae</taxon>
        <taxon>Streptomyces</taxon>
    </lineage>
</organism>
<dbReference type="OrthoDB" id="4239983at2"/>
<proteinExistence type="predicted"/>
<evidence type="ECO:0000313" key="2">
    <source>
        <dbReference type="EMBL" id="SER66407.1"/>
    </source>
</evidence>
<gene>
    <name evidence="2" type="ORF">SAMN05421870_103247</name>
</gene>
<dbReference type="PROSITE" id="PS51318">
    <property type="entry name" value="TAT"/>
    <property type="match status" value="1"/>
</dbReference>
<evidence type="ECO:0000313" key="3">
    <source>
        <dbReference type="Proteomes" id="UP000182841"/>
    </source>
</evidence>
<reference evidence="3" key="1">
    <citation type="submission" date="2016-10" db="EMBL/GenBank/DDBJ databases">
        <authorList>
            <person name="Varghese N."/>
            <person name="Submissions S."/>
        </authorList>
    </citation>
    <scope>NUCLEOTIDE SEQUENCE [LARGE SCALE GENOMIC DNA]</scope>
    <source>
        <strain evidence="3">CGMCC 4.6825</strain>
    </source>
</reference>
<evidence type="ECO:0008006" key="4">
    <source>
        <dbReference type="Google" id="ProtNLM"/>
    </source>
</evidence>
<sequence length="240" mass="24478">MNTRRTVLVTVSALAAVVAAGGGANAFVEHEAQQRATDAVRSRLGDSASGVHAELTDPLAGLKTLTGRVGTVHISADEVRREGTSFAVDAALHGVSTDGSAHSGSATVTVGYDELAERLPEPVRDMKPGTDGSHLTLSGPVGGLGIPVTVLNTVSASPDGGLTITPKSVRVMGQQLQIDTLTSLPGMDGFADQLGPRTVSLEDQLPDGVRLTGAEAAEKGLALSFDFSPDMLRSSGDAKA</sequence>
<feature type="chain" id="PRO_5010190985" description="DUF2993 domain-containing protein" evidence="1">
    <location>
        <begin position="27"/>
        <end position="240"/>
    </location>
</feature>
<evidence type="ECO:0000256" key="1">
    <source>
        <dbReference type="SAM" id="SignalP"/>
    </source>
</evidence>